<protein>
    <recommendedName>
        <fullName evidence="3">MaoC-like domain-containing protein</fullName>
    </recommendedName>
</protein>
<evidence type="ECO:0000313" key="2">
    <source>
        <dbReference type="Proteomes" id="UP001589627"/>
    </source>
</evidence>
<proteinExistence type="predicted"/>
<evidence type="ECO:0000313" key="1">
    <source>
        <dbReference type="EMBL" id="MFB9836938.1"/>
    </source>
</evidence>
<dbReference type="Gene3D" id="3.10.129.10">
    <property type="entry name" value="Hotdog Thioesterase"/>
    <property type="match status" value="2"/>
</dbReference>
<evidence type="ECO:0008006" key="3">
    <source>
        <dbReference type="Google" id="ProtNLM"/>
    </source>
</evidence>
<dbReference type="InterPro" id="IPR029069">
    <property type="entry name" value="HotDog_dom_sf"/>
</dbReference>
<dbReference type="RefSeq" id="WP_378209728.1">
    <property type="nucleotide sequence ID" value="NZ_JBHLZP010000326.1"/>
</dbReference>
<organism evidence="1 2">
    <name type="scientific">Actinoallomurus acaciae</name>
    <dbReference type="NCBI Taxonomy" id="502577"/>
    <lineage>
        <taxon>Bacteria</taxon>
        <taxon>Bacillati</taxon>
        <taxon>Actinomycetota</taxon>
        <taxon>Actinomycetes</taxon>
        <taxon>Streptosporangiales</taxon>
        <taxon>Thermomonosporaceae</taxon>
        <taxon>Actinoallomurus</taxon>
    </lineage>
</organism>
<comment type="caution">
    <text evidence="1">The sequence shown here is derived from an EMBL/GenBank/DDBJ whole genome shotgun (WGS) entry which is preliminary data.</text>
</comment>
<dbReference type="SUPFAM" id="SSF54637">
    <property type="entry name" value="Thioesterase/thiol ester dehydrase-isomerase"/>
    <property type="match status" value="2"/>
</dbReference>
<sequence length="333" mass="36675">MKRDLTDPRSAADGRDLEAGLKEPVVENLEIPERLGPVTLVVDDHKVKRFAFTQDDHHPWHLVGSPFGHRIGHATVLANDLVQLFTTRYAASRTVGLHTEEQLWFDSPVRVGEQVTLDGEYVESYHRRGQGYVVMEARARGEDGRSIIRHRGVEILRTVPGRIAGRSSTDGAGGDARTVTGEVDESLPPVRAAGPGLVPGTGLVPLAKEITQEQASVFSRCGEYVRNIHNDLGIAREGGLPIPIVQGQQQCDLVAELLTRFFGTRWFTGGWLRTKFIRPVEVFEPLEVGGSVHAVEGNQVELDVWVRRGDGRLSTVGWARCPFGVEDEKKEGA</sequence>
<dbReference type="Proteomes" id="UP001589627">
    <property type="component" value="Unassembled WGS sequence"/>
</dbReference>
<gene>
    <name evidence="1" type="ORF">ACFFNX_32675</name>
</gene>
<reference evidence="1 2" key="1">
    <citation type="submission" date="2024-09" db="EMBL/GenBank/DDBJ databases">
        <authorList>
            <person name="Sun Q."/>
            <person name="Mori K."/>
        </authorList>
    </citation>
    <scope>NUCLEOTIDE SEQUENCE [LARGE SCALE GENOMIC DNA]</scope>
    <source>
        <strain evidence="1 2">TBRC 0563</strain>
    </source>
</reference>
<keyword evidence="2" id="KW-1185">Reference proteome</keyword>
<dbReference type="EMBL" id="JBHLZP010000326">
    <property type="protein sequence ID" value="MFB9836938.1"/>
    <property type="molecule type" value="Genomic_DNA"/>
</dbReference>
<name>A0ABV5YPG4_9ACTN</name>
<accession>A0ABV5YPG4</accession>